<name>A0A8S2ATU3_ARAAE</name>
<dbReference type="PANTHER" id="PTHR11926">
    <property type="entry name" value="GLUCOSYL/GLUCURONOSYL TRANSFERASES"/>
    <property type="match status" value="1"/>
</dbReference>
<dbReference type="InterPro" id="IPR002213">
    <property type="entry name" value="UDP_glucos_trans"/>
</dbReference>
<dbReference type="FunFam" id="3.40.50.2000:FF:000091">
    <property type="entry name" value="Glycosyltransferase"/>
    <property type="match status" value="2"/>
</dbReference>
<evidence type="ECO:0000256" key="1">
    <source>
        <dbReference type="ARBA" id="ARBA00009995"/>
    </source>
</evidence>
<dbReference type="Gene3D" id="3.40.50.2000">
    <property type="entry name" value="Glycogen Phosphorylase B"/>
    <property type="match status" value="4"/>
</dbReference>
<keyword evidence="2" id="KW-0328">Glycosyltransferase</keyword>
<organism evidence="4 5">
    <name type="scientific">Arabidopsis arenosa</name>
    <name type="common">Sand rock-cress</name>
    <name type="synonym">Cardaminopsis arenosa</name>
    <dbReference type="NCBI Taxonomy" id="38785"/>
    <lineage>
        <taxon>Eukaryota</taxon>
        <taxon>Viridiplantae</taxon>
        <taxon>Streptophyta</taxon>
        <taxon>Embryophyta</taxon>
        <taxon>Tracheophyta</taxon>
        <taxon>Spermatophyta</taxon>
        <taxon>Magnoliopsida</taxon>
        <taxon>eudicotyledons</taxon>
        <taxon>Gunneridae</taxon>
        <taxon>Pentapetalae</taxon>
        <taxon>rosids</taxon>
        <taxon>malvids</taxon>
        <taxon>Brassicales</taxon>
        <taxon>Brassicaceae</taxon>
        <taxon>Camelineae</taxon>
        <taxon>Arabidopsis</taxon>
    </lineage>
</organism>
<dbReference type="Proteomes" id="UP000682877">
    <property type="component" value="Chromosome 6"/>
</dbReference>
<keyword evidence="3" id="KW-0808">Transferase</keyword>
<dbReference type="AlphaFoldDB" id="A0A8S2ATU3"/>
<dbReference type="Pfam" id="PF00201">
    <property type="entry name" value="UDPGT"/>
    <property type="match status" value="2"/>
</dbReference>
<dbReference type="InterPro" id="IPR035595">
    <property type="entry name" value="UDP_glycos_trans_CS"/>
</dbReference>
<dbReference type="PROSITE" id="PS00375">
    <property type="entry name" value="UDPGT"/>
    <property type="match status" value="2"/>
</dbReference>
<proteinExistence type="inferred from homology"/>
<evidence type="ECO:0000256" key="3">
    <source>
        <dbReference type="ARBA" id="ARBA00022679"/>
    </source>
</evidence>
<dbReference type="GO" id="GO:0080044">
    <property type="term" value="F:quercetin 7-O-glucosyltransferase activity"/>
    <property type="evidence" value="ECO:0007669"/>
    <property type="project" value="TreeGrafter"/>
</dbReference>
<accession>A0A8S2ATU3</accession>
<dbReference type="GO" id="GO:0080043">
    <property type="term" value="F:quercetin 3-O-glucosyltransferase activity"/>
    <property type="evidence" value="ECO:0007669"/>
    <property type="project" value="UniProtKB-ARBA"/>
</dbReference>
<keyword evidence="5" id="KW-1185">Reference proteome</keyword>
<dbReference type="EMBL" id="LR999456">
    <property type="protein sequence ID" value="CAE6105610.1"/>
    <property type="molecule type" value="Genomic_DNA"/>
</dbReference>
<dbReference type="PANTHER" id="PTHR11926:SF1494">
    <property type="entry name" value="FLAVONOL 3-O-GLUCOSYLTRANSFERASE UGT76E12-RELATED"/>
    <property type="match status" value="1"/>
</dbReference>
<dbReference type="SUPFAM" id="SSF53756">
    <property type="entry name" value="UDP-Glycosyltransferase/glycogen phosphorylase"/>
    <property type="match status" value="2"/>
</dbReference>
<protein>
    <submittedName>
        <fullName evidence="4">Uncharacterized protein</fullName>
    </submittedName>
</protein>
<evidence type="ECO:0000256" key="2">
    <source>
        <dbReference type="ARBA" id="ARBA00022676"/>
    </source>
</evidence>
<dbReference type="FunFam" id="3.40.50.2000:FF:000129">
    <property type="entry name" value="Glycosyltransferase"/>
    <property type="match status" value="2"/>
</dbReference>
<evidence type="ECO:0000313" key="4">
    <source>
        <dbReference type="EMBL" id="CAE6105610.1"/>
    </source>
</evidence>
<evidence type="ECO:0000313" key="5">
    <source>
        <dbReference type="Proteomes" id="UP000682877"/>
    </source>
</evidence>
<reference evidence="4" key="1">
    <citation type="submission" date="2021-01" db="EMBL/GenBank/DDBJ databases">
        <authorList>
            <person name="Bezrukov I."/>
        </authorList>
    </citation>
    <scope>NUCLEOTIDE SEQUENCE</scope>
</reference>
<sequence length="933" mass="102570">MTKPSEPTRDSHVAVLAFPFGTHAAPLLTVTRRLASAAPSTVFSFFNTAQSNSSLFSPSDEADRPENIRVYDVPDGVPEGYVFSGRPQEAIELFLGSAPENFRREIAAAETEVGRDVKCLLTDAFFWFAADMATEMNASWVAFWTAGENSLSAHLYTDLIRETIGVKEVGGRMEETLGFISGMEKIRVKDTPEGVVFGNLDSVFSKMLHQMGLALPRATAVFINSFEELDPTLTDNLRSKFKRYLNIGPLGLLSSTLQLVHDPHGCLAWIEKRSLGSVAYISFGTVMTPPPRELAAIAEGLESSKVPFVWSLKEKNLVHLPKGFLDRTREQGIVVPWAPQVELLKHEATGVFVTHCGWNSVLESVSGGVPMICRPFFGDQRLNGRAVEVVWEIGMTIINGVFTKDGFEKCLDRVLVQDDGKKMKCNAKKLKELGHEAVSSKGSSSENFGGLLDAVASIVYISEDLAEKTGQAYSKDPRNVANAVVVAKEADDTTIAEYHGQAILAVTHRLATASPSTVFSFFNTSQSNFSLFSSDRPANIRVHDVSDGVPEGYVLSGNPQEAVELFLEAAPKIFWRELAVAETEVGRKVTCMLTDAFIWFAADMAAEMKVSWVAFWTSGQNSLTAHLYTDLIRETIGVKEVDGRMEETLGFISGMEQIRVKDIPEGVVLGNLDSVFSNMLHQMGLALPRATAVYMNSFEELDPTLTVNLMSKFKRYLSIGPLALLFSPSQRETTLHDPHACLAWMEKRSTDSVAYIAFGRVMTPPPGELVAIAQGLESSKVPFIWSLQEKNKVHLPKGFLDRTREQGMVVPWAPQVELLNHEAMGVFVSHGGWNSVLESVSAGVPMICRPIFGDHALNARSVEAVWEIGMTIINGVFTKDGFEESLDRVLVQDDGKKMKVNAKKLKELAQEAVSTEGSSFENFKGLLDEVVKV</sequence>
<gene>
    <name evidence="4" type="ORF">AARE701A_LOCUS15445</name>
</gene>
<dbReference type="CDD" id="cd03784">
    <property type="entry name" value="GT1_Gtf-like"/>
    <property type="match status" value="2"/>
</dbReference>
<comment type="similarity">
    <text evidence="1">Belongs to the UDP-glycosyltransferase family.</text>
</comment>